<evidence type="ECO:0000313" key="3">
    <source>
        <dbReference type="Proteomes" id="UP000636709"/>
    </source>
</evidence>
<dbReference type="Proteomes" id="UP000636709">
    <property type="component" value="Unassembled WGS sequence"/>
</dbReference>
<feature type="region of interest" description="Disordered" evidence="1">
    <location>
        <begin position="128"/>
        <end position="150"/>
    </location>
</feature>
<dbReference type="AlphaFoldDB" id="A0A835G2V5"/>
<comment type="caution">
    <text evidence="2">The sequence shown here is derived from an EMBL/GenBank/DDBJ whole genome shotgun (WGS) entry which is preliminary data.</text>
</comment>
<protein>
    <submittedName>
        <fullName evidence="2">Uncharacterized protein</fullName>
    </submittedName>
</protein>
<reference evidence="2" key="1">
    <citation type="submission" date="2020-07" db="EMBL/GenBank/DDBJ databases">
        <title>Genome sequence and genetic diversity analysis of an under-domesticated orphan crop, white fonio (Digitaria exilis).</title>
        <authorList>
            <person name="Bennetzen J.L."/>
            <person name="Chen S."/>
            <person name="Ma X."/>
            <person name="Wang X."/>
            <person name="Yssel A.E.J."/>
            <person name="Chaluvadi S.R."/>
            <person name="Johnson M."/>
            <person name="Gangashetty P."/>
            <person name="Hamidou F."/>
            <person name="Sanogo M.D."/>
            <person name="Zwaenepoel A."/>
            <person name="Wallace J."/>
            <person name="Van De Peer Y."/>
            <person name="Van Deynze A."/>
        </authorList>
    </citation>
    <scope>NUCLEOTIDE SEQUENCE</scope>
    <source>
        <tissue evidence="2">Leaves</tissue>
    </source>
</reference>
<feature type="region of interest" description="Disordered" evidence="1">
    <location>
        <begin position="31"/>
        <end position="50"/>
    </location>
</feature>
<accession>A0A835G2V5</accession>
<proteinExistence type="predicted"/>
<organism evidence="2 3">
    <name type="scientific">Digitaria exilis</name>
    <dbReference type="NCBI Taxonomy" id="1010633"/>
    <lineage>
        <taxon>Eukaryota</taxon>
        <taxon>Viridiplantae</taxon>
        <taxon>Streptophyta</taxon>
        <taxon>Embryophyta</taxon>
        <taxon>Tracheophyta</taxon>
        <taxon>Spermatophyta</taxon>
        <taxon>Magnoliopsida</taxon>
        <taxon>Liliopsida</taxon>
        <taxon>Poales</taxon>
        <taxon>Poaceae</taxon>
        <taxon>PACMAD clade</taxon>
        <taxon>Panicoideae</taxon>
        <taxon>Panicodae</taxon>
        <taxon>Paniceae</taxon>
        <taxon>Anthephorinae</taxon>
        <taxon>Digitaria</taxon>
    </lineage>
</organism>
<keyword evidence="3" id="KW-1185">Reference proteome</keyword>
<dbReference type="OrthoDB" id="696656at2759"/>
<evidence type="ECO:0000256" key="1">
    <source>
        <dbReference type="SAM" id="MobiDB-lite"/>
    </source>
</evidence>
<name>A0A835G2V5_9POAL</name>
<sequence length="314" mass="34532">MMATRVHVNRCFEETANTSITLIESGVYPRIPDLEDSSGPDGVQSMNPSGPDGMQSIGDNQHTMEVSSEDTMISLGPDEVQSIGEKRIAIEVSSDVTMVSPGSGKKHSGSDGVVNSAETQYALEVVSSDASMLNNSPSSSNKDRGKHDDIGIESEDAENLRSLRLRWRKMLKILILHVYTLQGDMEKFRLKLAAILLESDNNTAIESEDTESNADETIDPNDCVILETPQSFQCTYTSFRDTAEAICDYILSIADGDALGGVTFSECQLDARMLRKWFLIEALKFTWDRCAPNIPEDLKAALHSIGDTHRGKYI</sequence>
<feature type="compositionally biased region" description="Polar residues" evidence="1">
    <location>
        <begin position="128"/>
        <end position="140"/>
    </location>
</feature>
<evidence type="ECO:0000313" key="2">
    <source>
        <dbReference type="EMBL" id="KAF8783983.1"/>
    </source>
</evidence>
<feature type="compositionally biased region" description="Basic and acidic residues" evidence="1">
    <location>
        <begin position="141"/>
        <end position="150"/>
    </location>
</feature>
<dbReference type="EMBL" id="JACEFO010000033">
    <property type="protein sequence ID" value="KAF8783983.1"/>
    <property type="molecule type" value="Genomic_DNA"/>
</dbReference>
<gene>
    <name evidence="2" type="ORF">HU200_000078</name>
</gene>